<protein>
    <submittedName>
        <fullName evidence="3">Uncharacterized protein</fullName>
    </submittedName>
</protein>
<dbReference type="EMBL" id="AWSO01000118">
    <property type="protein sequence ID" value="ESK94904.1"/>
    <property type="molecule type" value="Genomic_DNA"/>
</dbReference>
<proteinExistence type="predicted"/>
<accession>V2YTA4</accession>
<dbReference type="AlphaFoldDB" id="V2YTA4"/>
<keyword evidence="4" id="KW-1185">Reference proteome</keyword>
<sequence>MASINRFRANEVSQISRPKHLEGASELSPRVSGQRRAAKSECLSRGHLRRKLLDDVLTELSISKRNGDALAKALNRKRTLHPRRTNAGLPNERELEESISEEALIEELDSWLELISGFTEPSDKQWKDDDASEHSLSSSLPKRIQTILDEVSDMEEEVDVSYRKIEDLVTIINEAHPKLQSDLIDSLQKHPPSLNQKHVAQDALQITTIEAALVKLSLIRSRCHQALYDFKAGDAKISDALQLAYESLREEAANLEEEAGALDQQLLEYEGLLELVDGKGGSSGFRQMVEDWIRVQKEMEDCQRDLRRLGWTGD</sequence>
<evidence type="ECO:0000313" key="4">
    <source>
        <dbReference type="Proteomes" id="UP000017559"/>
    </source>
</evidence>
<evidence type="ECO:0000256" key="2">
    <source>
        <dbReference type="SAM" id="MobiDB-lite"/>
    </source>
</evidence>
<evidence type="ECO:0000256" key="1">
    <source>
        <dbReference type="SAM" id="Coils"/>
    </source>
</evidence>
<feature type="coiled-coil region" evidence="1">
    <location>
        <begin position="238"/>
        <end position="272"/>
    </location>
</feature>
<comment type="caution">
    <text evidence="3">The sequence shown here is derived from an EMBL/GenBank/DDBJ whole genome shotgun (WGS) entry which is preliminary data.</text>
</comment>
<gene>
    <name evidence="3" type="ORF">Moror_14071</name>
</gene>
<keyword evidence="1" id="KW-0175">Coiled coil</keyword>
<feature type="region of interest" description="Disordered" evidence="2">
    <location>
        <begin position="18"/>
        <end position="42"/>
    </location>
</feature>
<dbReference type="HOGENOM" id="CLU_885922_0_0_1"/>
<dbReference type="Proteomes" id="UP000017559">
    <property type="component" value="Unassembled WGS sequence"/>
</dbReference>
<evidence type="ECO:0000313" key="3">
    <source>
        <dbReference type="EMBL" id="ESK94904.1"/>
    </source>
</evidence>
<dbReference type="KEGG" id="mrr:Moror_14071"/>
<dbReference type="OrthoDB" id="3244737at2759"/>
<reference evidence="3 4" key="1">
    <citation type="journal article" date="2014" name="BMC Genomics">
        <title>Genome and secretome analysis of the hemibiotrophic fungal pathogen, Moniliophthora roreri, which causes frosty pod rot disease of cacao: mechanisms of the biotrophic and necrotrophic phases.</title>
        <authorList>
            <person name="Meinhardt L.W."/>
            <person name="Costa G.G.L."/>
            <person name="Thomazella D.P.T."/>
            <person name="Teixeira P.J.P.L."/>
            <person name="Carazzolle M.F."/>
            <person name="Schuster S.C."/>
            <person name="Carlson J.E."/>
            <person name="Guiltinan M.J."/>
            <person name="Mieczkowski P."/>
            <person name="Farmer A."/>
            <person name="Ramaraj T."/>
            <person name="Crozier J."/>
            <person name="Davis R.E."/>
            <person name="Shao J."/>
            <person name="Melnick R.L."/>
            <person name="Pereira G.A.G."/>
            <person name="Bailey B.A."/>
        </authorList>
    </citation>
    <scope>NUCLEOTIDE SEQUENCE [LARGE SCALE GENOMIC DNA]</scope>
    <source>
        <strain evidence="3 4">MCA 2997</strain>
    </source>
</reference>
<name>V2YTA4_MONRO</name>
<organism evidence="3 4">
    <name type="scientific">Moniliophthora roreri (strain MCA 2997)</name>
    <name type="common">Cocoa frosty pod rot fungus</name>
    <name type="synonym">Crinipellis roreri</name>
    <dbReference type="NCBI Taxonomy" id="1381753"/>
    <lineage>
        <taxon>Eukaryota</taxon>
        <taxon>Fungi</taxon>
        <taxon>Dikarya</taxon>
        <taxon>Basidiomycota</taxon>
        <taxon>Agaricomycotina</taxon>
        <taxon>Agaricomycetes</taxon>
        <taxon>Agaricomycetidae</taxon>
        <taxon>Agaricales</taxon>
        <taxon>Marasmiineae</taxon>
        <taxon>Marasmiaceae</taxon>
        <taxon>Moniliophthora</taxon>
    </lineage>
</organism>